<proteinExistence type="predicted"/>
<evidence type="ECO:0000313" key="2">
    <source>
        <dbReference type="EMBL" id="JAD22189.1"/>
    </source>
</evidence>
<reference evidence="2" key="2">
    <citation type="journal article" date="2015" name="Data Brief">
        <title>Shoot transcriptome of the giant reed, Arundo donax.</title>
        <authorList>
            <person name="Barrero R.A."/>
            <person name="Guerrero F.D."/>
            <person name="Moolhuijzen P."/>
            <person name="Goolsby J.A."/>
            <person name="Tidwell J."/>
            <person name="Bellgard S.E."/>
            <person name="Bellgard M.I."/>
        </authorList>
    </citation>
    <scope>NUCLEOTIDE SEQUENCE</scope>
    <source>
        <tissue evidence="2">Shoot tissue taken approximately 20 cm above the soil surface</tissue>
    </source>
</reference>
<organism evidence="2">
    <name type="scientific">Arundo donax</name>
    <name type="common">Giant reed</name>
    <name type="synonym">Donax arundinaceus</name>
    <dbReference type="NCBI Taxonomy" id="35708"/>
    <lineage>
        <taxon>Eukaryota</taxon>
        <taxon>Viridiplantae</taxon>
        <taxon>Streptophyta</taxon>
        <taxon>Embryophyta</taxon>
        <taxon>Tracheophyta</taxon>
        <taxon>Spermatophyta</taxon>
        <taxon>Magnoliopsida</taxon>
        <taxon>Liliopsida</taxon>
        <taxon>Poales</taxon>
        <taxon>Poaceae</taxon>
        <taxon>PACMAD clade</taxon>
        <taxon>Arundinoideae</taxon>
        <taxon>Arundineae</taxon>
        <taxon>Arundo</taxon>
    </lineage>
</organism>
<evidence type="ECO:0000256" key="1">
    <source>
        <dbReference type="SAM" id="MobiDB-lite"/>
    </source>
</evidence>
<protein>
    <submittedName>
        <fullName evidence="2">Uncharacterized protein</fullName>
    </submittedName>
</protein>
<dbReference type="AlphaFoldDB" id="A0A0A8Y8S7"/>
<sequence length="80" mass="8147">MFHTSTASAPPSRLLHLLRPPHQTSLAAAASVPPPTDRDLRPTRSIATTAPAPLCKALAGNADPNGRPADPPSGPPDPSA</sequence>
<feature type="region of interest" description="Disordered" evidence="1">
    <location>
        <begin position="25"/>
        <end position="80"/>
    </location>
</feature>
<name>A0A0A8Y8S7_ARUDO</name>
<reference evidence="2" key="1">
    <citation type="submission" date="2014-09" db="EMBL/GenBank/DDBJ databases">
        <authorList>
            <person name="Magalhaes I.L.F."/>
            <person name="Oliveira U."/>
            <person name="Santos F.R."/>
            <person name="Vidigal T.H.D.A."/>
            <person name="Brescovit A.D."/>
            <person name="Santos A.J."/>
        </authorList>
    </citation>
    <scope>NUCLEOTIDE SEQUENCE</scope>
    <source>
        <tissue evidence="2">Shoot tissue taken approximately 20 cm above the soil surface</tissue>
    </source>
</reference>
<feature type="compositionally biased region" description="Pro residues" evidence="1">
    <location>
        <begin position="69"/>
        <end position="80"/>
    </location>
</feature>
<accession>A0A0A8Y8S7</accession>
<dbReference type="EMBL" id="GBRH01275706">
    <property type="protein sequence ID" value="JAD22189.1"/>
    <property type="molecule type" value="Transcribed_RNA"/>
</dbReference>